<proteinExistence type="predicted"/>
<dbReference type="NCBIfam" id="TIGR04474">
    <property type="entry name" value="tcm_partner"/>
    <property type="match status" value="1"/>
</dbReference>
<reference evidence="1 2" key="1">
    <citation type="submission" date="2018-06" db="EMBL/GenBank/DDBJ databases">
        <authorList>
            <consortium name="Pathogen Informatics"/>
            <person name="Doyle S."/>
        </authorList>
    </citation>
    <scope>NUCLEOTIDE SEQUENCE [LARGE SCALE GENOMIC DNA]</scope>
    <source>
        <strain evidence="1 2">NCTC11165</strain>
    </source>
</reference>
<dbReference type="AlphaFoldDB" id="A0A2X1AS09"/>
<evidence type="ECO:0008006" key="3">
    <source>
        <dbReference type="Google" id="ProtNLM"/>
    </source>
</evidence>
<evidence type="ECO:0000313" key="2">
    <source>
        <dbReference type="Proteomes" id="UP000250358"/>
    </source>
</evidence>
<accession>A0A2X1AS09</accession>
<protein>
    <recommendedName>
        <fullName evidence="3">Three-Cys-motif partner protein TcmP</fullName>
    </recommendedName>
</protein>
<organism evidence="1 2">
    <name type="scientific">Brevundimonas diminuta</name>
    <name type="common">Pseudomonas diminuta</name>
    <dbReference type="NCBI Taxonomy" id="293"/>
    <lineage>
        <taxon>Bacteria</taxon>
        <taxon>Pseudomonadati</taxon>
        <taxon>Pseudomonadota</taxon>
        <taxon>Alphaproteobacteria</taxon>
        <taxon>Caulobacterales</taxon>
        <taxon>Caulobacteraceae</taxon>
        <taxon>Brevundimonas</taxon>
    </lineage>
</organism>
<dbReference type="EMBL" id="UAQM01000048">
    <property type="protein sequence ID" value="SPU46700.1"/>
    <property type="molecule type" value="Genomic_DNA"/>
</dbReference>
<sequence>MKTDGYAWPQGAELDDHSRRKHKILREYFHQYLTVRCQLPQQSKFRLAIVDGFSGGGRYQCGSAGSPIIFIEELDRALEAINLRRAMQGLGAIEIECLLVFNDALPSVTAMLASYCEPLVAAIKHKSPKLHLDVCYFSEPFEAAYPAIRDLIAKGRYRNVLYNLDQYGHAEVDITTLQDILRATPSTEVFYTFAIQTLLTYLSGRDPGLLLRQLGHLGIRPTDLGALEGVMTKTEWLGAAERLVFETLRTCAPYVSPFSIRNPSGWRYWMIHFANNYRARQVYNDVLHDNGHLDHFGRSGLNMLAYDPEREGRLYLFEAEDRAIARTNLLSDIPRLVSESGDAMRVNEFYEAAYSATPSHKDDIHAAMLESEDLEVVTKNGGLRRRGNTISIGDTLRLKAQRSFFPMLGRTGPPLMIGGTARSPADPSS</sequence>
<dbReference type="InterPro" id="IPR031009">
    <property type="entry name" value="Tcm_partner"/>
</dbReference>
<dbReference type="Proteomes" id="UP000250358">
    <property type="component" value="Unassembled WGS sequence"/>
</dbReference>
<evidence type="ECO:0000313" key="1">
    <source>
        <dbReference type="EMBL" id="SPU46700.1"/>
    </source>
</evidence>
<name>A0A2X1AS09_BREDI</name>
<gene>
    <name evidence="1" type="ORF">NCTC11165_03043</name>
</gene>
<dbReference type="RefSeq" id="WP_128116419.1">
    <property type="nucleotide sequence ID" value="NZ_UAQM01000048.1"/>
</dbReference>